<dbReference type="EMBL" id="JASVYU010000004">
    <property type="protein sequence ID" value="MDN0286100.1"/>
    <property type="molecule type" value="Genomic_DNA"/>
</dbReference>
<evidence type="ECO:0000256" key="6">
    <source>
        <dbReference type="ARBA" id="ARBA00047942"/>
    </source>
</evidence>
<dbReference type="InterPro" id="IPR002941">
    <property type="entry name" value="DNA_methylase_N4/N6"/>
</dbReference>
<keyword evidence="4 8" id="KW-0808">Transferase</keyword>
<dbReference type="InterPro" id="IPR029063">
    <property type="entry name" value="SAM-dependent_MTases_sf"/>
</dbReference>
<dbReference type="RefSeq" id="WP_043088017.1">
    <property type="nucleotide sequence ID" value="NZ_CP044334.1"/>
</dbReference>
<dbReference type="EC" id="2.1.1.72" evidence="2"/>
<reference evidence="8" key="1">
    <citation type="submission" date="2023-06" db="EMBL/GenBank/DDBJ databases">
        <title>Genome sequences of Xanthomonas arboricola from Serbia and Montenegro.</title>
        <authorList>
            <person name="Ilicic R."/>
            <person name="Jelusic A."/>
            <person name="Harrison J."/>
            <person name="Greer S."/>
            <person name="Grant M."/>
            <person name="Vicente J."/>
            <person name="Popovic Milovanovic T."/>
            <person name="Studholme D.J."/>
        </authorList>
    </citation>
    <scope>NUCLEOTIDE SEQUENCE</scope>
    <source>
        <strain evidence="8">Xp320</strain>
    </source>
</reference>
<organism evidence="8">
    <name type="scientific">Xanthomonas arboricola pv. pruni</name>
    <dbReference type="NCBI Taxonomy" id="69929"/>
    <lineage>
        <taxon>Bacteria</taxon>
        <taxon>Pseudomonadati</taxon>
        <taxon>Pseudomonadota</taxon>
        <taxon>Gammaproteobacteria</taxon>
        <taxon>Lysobacterales</taxon>
        <taxon>Lysobacteraceae</taxon>
        <taxon>Xanthomonas</taxon>
    </lineage>
</organism>
<evidence type="ECO:0000256" key="5">
    <source>
        <dbReference type="ARBA" id="ARBA00022691"/>
    </source>
</evidence>
<sequence length="567" mass="64529">MTKKYDHLDRQTLIGLLQRRDAERQLGLVWERDEIEADQALNDDFVALSLDAGLSHGEAPWDNLIIEGDNYDALRALRMTHKGAIRCIYIDPPYNTGNKDFVYNDHFVDKTHRFRHSLWLEFMYRRLQLAKELLADDGVIFVSIDDNEVFRLGMLMDRVFGEDNKAGIVIWKNVTDNNPSRIVTEHEYIFAYCRKIESCSSVWKSSDIAVKNLLLEKERDILGAGLTESELQSEYTLWFRSVKDQLTPLDNYKFIDKGGIYAGSRSVHNPGKEGYRYDVIHPVTGKACKQPLMGYRFPKETMRELLEGDRILFGEDERKLIEIKTYVSEYKQKLASVVDLDGRAGANEVKSIFEDKKVFNNPKPVQLLKDILSYVTSDQDTVLDFFSGSGSTAHAVAKLNAEDGGNRKFILVSSTEATEDTPDKNLCRDVCAERVRRVLGGYTNAKGQPVEGLGGGFAYLRTRRIPKHRLALKLDHAEVWHALQLLHSRPLSPWSGGGFVSDGELAYLADFQAAHVEQLREWLRTRTAAVAVVYTWSTERLNGLLGETVADLSLLPLPHHLRERFGR</sequence>
<evidence type="ECO:0000259" key="7">
    <source>
        <dbReference type="Pfam" id="PF01555"/>
    </source>
</evidence>
<evidence type="ECO:0000256" key="4">
    <source>
        <dbReference type="ARBA" id="ARBA00022679"/>
    </source>
</evidence>
<dbReference type="SUPFAM" id="SSF53335">
    <property type="entry name" value="S-adenosyl-L-methionine-dependent methyltransferases"/>
    <property type="match status" value="1"/>
</dbReference>
<keyword evidence="5" id="KW-0949">S-adenosyl-L-methionine</keyword>
<dbReference type="AlphaFoldDB" id="A0AAP4K896"/>
<accession>A0AAP4K896</accession>
<comment type="catalytic activity">
    <reaction evidence="6">
        <text>a 2'-deoxyadenosine in DNA + S-adenosyl-L-methionine = an N(6)-methyl-2'-deoxyadenosine in DNA + S-adenosyl-L-homocysteine + H(+)</text>
        <dbReference type="Rhea" id="RHEA:15197"/>
        <dbReference type="Rhea" id="RHEA-COMP:12418"/>
        <dbReference type="Rhea" id="RHEA-COMP:12419"/>
        <dbReference type="ChEBI" id="CHEBI:15378"/>
        <dbReference type="ChEBI" id="CHEBI:57856"/>
        <dbReference type="ChEBI" id="CHEBI:59789"/>
        <dbReference type="ChEBI" id="CHEBI:90615"/>
        <dbReference type="ChEBI" id="CHEBI:90616"/>
        <dbReference type="EC" id="2.1.1.72"/>
    </reaction>
</comment>
<dbReference type="Gene3D" id="3.40.50.150">
    <property type="entry name" value="Vaccinia Virus protein VP39"/>
    <property type="match status" value="1"/>
</dbReference>
<gene>
    <name evidence="8" type="ORF">QSH54_05420</name>
</gene>
<dbReference type="Pfam" id="PF01555">
    <property type="entry name" value="N6_N4_Mtase"/>
    <property type="match status" value="1"/>
</dbReference>
<dbReference type="InterPro" id="IPR002295">
    <property type="entry name" value="N4/N6-MTase_EcoPI_Mod-like"/>
</dbReference>
<protein>
    <recommendedName>
        <fullName evidence="2">site-specific DNA-methyltransferase (adenine-specific)</fullName>
        <ecNumber evidence="2">2.1.1.72</ecNumber>
    </recommendedName>
</protein>
<feature type="domain" description="DNA methylase N-4/N-6" evidence="7">
    <location>
        <begin position="85"/>
        <end position="402"/>
    </location>
</feature>
<dbReference type="PIRSF" id="PIRSF015855">
    <property type="entry name" value="TypeIII_Mtase_mKpnI"/>
    <property type="match status" value="1"/>
</dbReference>
<comment type="caution">
    <text evidence="8">The sequence shown here is derived from an EMBL/GenBank/DDBJ whole genome shotgun (WGS) entry which is preliminary data.</text>
</comment>
<dbReference type="GO" id="GO:0003677">
    <property type="term" value="F:DNA binding"/>
    <property type="evidence" value="ECO:0007669"/>
    <property type="project" value="InterPro"/>
</dbReference>
<evidence type="ECO:0000256" key="1">
    <source>
        <dbReference type="ARBA" id="ARBA00006594"/>
    </source>
</evidence>
<evidence type="ECO:0000256" key="3">
    <source>
        <dbReference type="ARBA" id="ARBA00022603"/>
    </source>
</evidence>
<evidence type="ECO:0000256" key="2">
    <source>
        <dbReference type="ARBA" id="ARBA00011900"/>
    </source>
</evidence>
<comment type="similarity">
    <text evidence="1">Belongs to the N(4)/N(6)-methyltransferase family.</text>
</comment>
<dbReference type="GO" id="GO:0008170">
    <property type="term" value="F:N-methyltransferase activity"/>
    <property type="evidence" value="ECO:0007669"/>
    <property type="project" value="InterPro"/>
</dbReference>
<name>A0AAP4K896_9XANT</name>
<dbReference type="GO" id="GO:0009007">
    <property type="term" value="F:site-specific DNA-methyltransferase (adenine-specific) activity"/>
    <property type="evidence" value="ECO:0007669"/>
    <property type="project" value="UniProtKB-EC"/>
</dbReference>
<dbReference type="PRINTS" id="PR00506">
    <property type="entry name" value="D21N6MTFRASE"/>
</dbReference>
<keyword evidence="3 8" id="KW-0489">Methyltransferase</keyword>
<proteinExistence type="inferred from homology"/>
<dbReference type="GO" id="GO:0032259">
    <property type="term" value="P:methylation"/>
    <property type="evidence" value="ECO:0007669"/>
    <property type="project" value="UniProtKB-KW"/>
</dbReference>
<evidence type="ECO:0000313" key="8">
    <source>
        <dbReference type="EMBL" id="MDN0286100.1"/>
    </source>
</evidence>